<dbReference type="Proteomes" id="UP001324634">
    <property type="component" value="Chromosome"/>
</dbReference>
<dbReference type="RefSeq" id="WP_321399174.1">
    <property type="nucleotide sequence ID" value="NZ_CP139487.1"/>
</dbReference>
<keyword evidence="2" id="KW-0479">Metal-binding</keyword>
<evidence type="ECO:0000313" key="9">
    <source>
        <dbReference type="EMBL" id="WPU66700.1"/>
    </source>
</evidence>
<evidence type="ECO:0000256" key="6">
    <source>
        <dbReference type="ARBA" id="ARBA00023014"/>
    </source>
</evidence>
<dbReference type="PANTHER" id="PTHR33693">
    <property type="entry name" value="TYPE-5 URACIL-DNA GLYCOSYLASE"/>
    <property type="match status" value="1"/>
</dbReference>
<keyword evidence="1" id="KW-0004">4Fe-4S</keyword>
<dbReference type="EMBL" id="CP139487">
    <property type="protein sequence ID" value="WPU66700.1"/>
    <property type="molecule type" value="Genomic_DNA"/>
</dbReference>
<dbReference type="SMART" id="SM00986">
    <property type="entry name" value="UDG"/>
    <property type="match status" value="1"/>
</dbReference>
<evidence type="ECO:0000256" key="3">
    <source>
        <dbReference type="ARBA" id="ARBA00022763"/>
    </source>
</evidence>
<keyword evidence="4" id="KW-0378">Hydrolase</keyword>
<keyword evidence="10" id="KW-1185">Reference proteome</keyword>
<dbReference type="PANTHER" id="PTHR33693:SF1">
    <property type="entry name" value="TYPE-4 URACIL-DNA GLYCOSYLASE"/>
    <property type="match status" value="1"/>
</dbReference>
<keyword evidence="7" id="KW-0234">DNA repair</keyword>
<dbReference type="InterPro" id="IPR036895">
    <property type="entry name" value="Uracil-DNA_glycosylase-like_sf"/>
</dbReference>
<dbReference type="AlphaFoldDB" id="A0AAX4HTI4"/>
<dbReference type="SUPFAM" id="SSF52141">
    <property type="entry name" value="Uracil-DNA glycosylase-like"/>
    <property type="match status" value="1"/>
</dbReference>
<proteinExistence type="predicted"/>
<evidence type="ECO:0000256" key="7">
    <source>
        <dbReference type="ARBA" id="ARBA00023204"/>
    </source>
</evidence>
<organism evidence="9 10">
    <name type="scientific">Peredibacter starrii</name>
    <dbReference type="NCBI Taxonomy" id="28202"/>
    <lineage>
        <taxon>Bacteria</taxon>
        <taxon>Pseudomonadati</taxon>
        <taxon>Bdellovibrionota</taxon>
        <taxon>Bacteriovoracia</taxon>
        <taxon>Bacteriovoracales</taxon>
        <taxon>Bacteriovoracaceae</taxon>
        <taxon>Peredibacter</taxon>
    </lineage>
</organism>
<evidence type="ECO:0000313" key="10">
    <source>
        <dbReference type="Proteomes" id="UP001324634"/>
    </source>
</evidence>
<dbReference type="Gene3D" id="3.40.470.10">
    <property type="entry name" value="Uracil-DNA glycosylase-like domain"/>
    <property type="match status" value="1"/>
</dbReference>
<evidence type="ECO:0000256" key="4">
    <source>
        <dbReference type="ARBA" id="ARBA00022801"/>
    </source>
</evidence>
<keyword evidence="5" id="KW-0408">Iron</keyword>
<dbReference type="GO" id="GO:0051539">
    <property type="term" value="F:4 iron, 4 sulfur cluster binding"/>
    <property type="evidence" value="ECO:0007669"/>
    <property type="project" value="UniProtKB-KW"/>
</dbReference>
<evidence type="ECO:0000259" key="8">
    <source>
        <dbReference type="SMART" id="SM00986"/>
    </source>
</evidence>
<dbReference type="InterPro" id="IPR005122">
    <property type="entry name" value="Uracil-DNA_glycosylase-like"/>
</dbReference>
<dbReference type="KEGG" id="psti:SOO65_08070"/>
<reference evidence="9 10" key="1">
    <citation type="submission" date="2023-11" db="EMBL/GenBank/DDBJ databases">
        <title>Peredibacter starrii A3.12.</title>
        <authorList>
            <person name="Mitchell R.J."/>
        </authorList>
    </citation>
    <scope>NUCLEOTIDE SEQUENCE [LARGE SCALE GENOMIC DNA]</scope>
    <source>
        <strain evidence="9 10">A3.12</strain>
    </source>
</reference>
<dbReference type="SMART" id="SM00987">
    <property type="entry name" value="UreE_C"/>
    <property type="match status" value="1"/>
</dbReference>
<dbReference type="InterPro" id="IPR051536">
    <property type="entry name" value="UDG_Type-4/5"/>
</dbReference>
<keyword evidence="6" id="KW-0411">Iron-sulfur</keyword>
<evidence type="ECO:0000256" key="1">
    <source>
        <dbReference type="ARBA" id="ARBA00022485"/>
    </source>
</evidence>
<name>A0AAX4HTI4_9BACT</name>
<gene>
    <name evidence="9" type="ORF">SOO65_08070</name>
</gene>
<keyword evidence="3" id="KW-0227">DNA damage</keyword>
<dbReference type="GO" id="GO:0006281">
    <property type="term" value="P:DNA repair"/>
    <property type="evidence" value="ECO:0007669"/>
    <property type="project" value="UniProtKB-KW"/>
</dbReference>
<sequence>MPSLKSIHQKLQKCRACPNMCGTPVHGKANMTDIMLIGQAPGPHEANRGKPFAYTAGKTLFGWLNSVTGLEEEELRERIYFAAVARCFPGKASSGGDREPTPVEIENCRVFLEAEVQVLKPKLIIAVGKLAISEVLGIKKSTKLTDVIGKKFEVEYHGEKVIVVPLPHPSGVSTWHKTEPGVTLLKKSLLLLNTLKITT</sequence>
<evidence type="ECO:0000256" key="2">
    <source>
        <dbReference type="ARBA" id="ARBA00022723"/>
    </source>
</evidence>
<accession>A0AAX4HTI4</accession>
<dbReference type="GO" id="GO:0097506">
    <property type="term" value="F:deaminated base DNA N-glycosylase activity"/>
    <property type="evidence" value="ECO:0007669"/>
    <property type="project" value="UniProtKB-ARBA"/>
</dbReference>
<evidence type="ECO:0000256" key="5">
    <source>
        <dbReference type="ARBA" id="ARBA00023004"/>
    </source>
</evidence>
<dbReference type="GO" id="GO:0046872">
    <property type="term" value="F:metal ion binding"/>
    <property type="evidence" value="ECO:0007669"/>
    <property type="project" value="UniProtKB-KW"/>
</dbReference>
<dbReference type="Pfam" id="PF03167">
    <property type="entry name" value="UDG"/>
    <property type="match status" value="1"/>
</dbReference>
<protein>
    <submittedName>
        <fullName evidence="9">Uracil-DNA glycosylase family protein</fullName>
    </submittedName>
</protein>
<feature type="domain" description="Uracil-DNA glycosylase-like" evidence="8">
    <location>
        <begin position="24"/>
        <end position="190"/>
    </location>
</feature>